<evidence type="ECO:0000256" key="1">
    <source>
        <dbReference type="SAM" id="Phobius"/>
    </source>
</evidence>
<dbReference type="EMBL" id="JBHSEN010000002">
    <property type="protein sequence ID" value="MFC4430012.1"/>
    <property type="molecule type" value="Genomic_DNA"/>
</dbReference>
<feature type="domain" description="PH" evidence="2">
    <location>
        <begin position="46"/>
        <end position="163"/>
    </location>
</feature>
<keyword evidence="1" id="KW-1133">Transmembrane helix</keyword>
<evidence type="ECO:0000313" key="3">
    <source>
        <dbReference type="EMBL" id="MFC4430012.1"/>
    </source>
</evidence>
<keyword evidence="4" id="KW-1185">Reference proteome</keyword>
<accession>A0ABV8XZI7</accession>
<keyword evidence="1" id="KW-0472">Membrane</keyword>
<name>A0ABV8XZI7_9MICC</name>
<dbReference type="Pfam" id="PF25362">
    <property type="entry name" value="bPH_11"/>
    <property type="match status" value="1"/>
</dbReference>
<proteinExistence type="predicted"/>
<evidence type="ECO:0000259" key="2">
    <source>
        <dbReference type="Pfam" id="PF25362"/>
    </source>
</evidence>
<protein>
    <recommendedName>
        <fullName evidence="2">PH domain-containing protein</fullName>
    </recommendedName>
</protein>
<feature type="transmembrane region" description="Helical" evidence="1">
    <location>
        <begin position="12"/>
        <end position="31"/>
    </location>
</feature>
<keyword evidence="1" id="KW-0812">Transmembrane</keyword>
<comment type="caution">
    <text evidence="3">The sequence shown here is derived from an EMBL/GenBank/DDBJ whole genome shotgun (WGS) entry which is preliminary data.</text>
</comment>
<organism evidence="3 4">
    <name type="scientific">Citricoccus alkalitolerans</name>
    <dbReference type="NCBI Taxonomy" id="246603"/>
    <lineage>
        <taxon>Bacteria</taxon>
        <taxon>Bacillati</taxon>
        <taxon>Actinomycetota</taxon>
        <taxon>Actinomycetes</taxon>
        <taxon>Micrococcales</taxon>
        <taxon>Micrococcaceae</taxon>
        <taxon>Citricoccus</taxon>
    </lineage>
</organism>
<dbReference type="RefSeq" id="WP_344227198.1">
    <property type="nucleotide sequence ID" value="NZ_BAAALH010000001.1"/>
</dbReference>
<reference evidence="4" key="1">
    <citation type="journal article" date="2019" name="Int. J. Syst. Evol. Microbiol.">
        <title>The Global Catalogue of Microorganisms (GCM) 10K type strain sequencing project: providing services to taxonomists for standard genome sequencing and annotation.</title>
        <authorList>
            <consortium name="The Broad Institute Genomics Platform"/>
            <consortium name="The Broad Institute Genome Sequencing Center for Infectious Disease"/>
            <person name="Wu L."/>
            <person name="Ma J."/>
        </authorList>
    </citation>
    <scope>NUCLEOTIDE SEQUENCE [LARGE SCALE GENOMIC DNA]</scope>
    <source>
        <strain evidence="4">CGMCC 1.12125</strain>
    </source>
</reference>
<gene>
    <name evidence="3" type="ORF">ACFO0K_09990</name>
</gene>
<evidence type="ECO:0000313" key="4">
    <source>
        <dbReference type="Proteomes" id="UP001595965"/>
    </source>
</evidence>
<dbReference type="InterPro" id="IPR057446">
    <property type="entry name" value="PH_bac"/>
</dbReference>
<dbReference type="Proteomes" id="UP001595965">
    <property type="component" value="Unassembled WGS sequence"/>
</dbReference>
<sequence length="186" mass="19970">MNDDFSAEYTLIAFLTGLGLVVIVALMWWGWRNRKRRQQDIAAPASVPADVLESEPLAGAEGMYVTTVRGRDYLDRIAVHDLGLRTNARLEVHRSGVALLREGGSNLFIPQADLRQVGLDSGMSGKFVEKGGLLVVSWSLGDHEVSTGFRTRSADDRDPLLTAIQALVDGGLPAAPMAASAPSPDA</sequence>